<proteinExistence type="predicted"/>
<accession>A0ABS4KA32</accession>
<protein>
    <recommendedName>
        <fullName evidence="1">DUF4180 domain-containing protein</fullName>
    </recommendedName>
</protein>
<keyword evidence="3" id="KW-1185">Reference proteome</keyword>
<dbReference type="InterPro" id="IPR025438">
    <property type="entry name" value="DUF4180"/>
</dbReference>
<feature type="domain" description="DUF4180" evidence="1">
    <location>
        <begin position="10"/>
        <end position="117"/>
    </location>
</feature>
<dbReference type="EMBL" id="JAGGLJ010000001">
    <property type="protein sequence ID" value="MBP2024633.1"/>
    <property type="molecule type" value="Genomic_DNA"/>
</dbReference>
<name>A0ABS4KA32_9FIRM</name>
<gene>
    <name evidence="2" type="ORF">J2Z71_000148</name>
</gene>
<dbReference type="Proteomes" id="UP001519306">
    <property type="component" value="Unassembled WGS sequence"/>
</dbReference>
<dbReference type="RefSeq" id="WP_210059935.1">
    <property type="nucleotide sequence ID" value="NZ_JAGGLJ010000001.1"/>
</dbReference>
<comment type="caution">
    <text evidence="2">The sequence shown here is derived from an EMBL/GenBank/DDBJ whole genome shotgun (WGS) entry which is preliminary data.</text>
</comment>
<reference evidence="2 3" key="1">
    <citation type="submission" date="2021-03" db="EMBL/GenBank/DDBJ databases">
        <title>Genomic Encyclopedia of Type Strains, Phase IV (KMG-IV): sequencing the most valuable type-strain genomes for metagenomic binning, comparative biology and taxonomic classification.</title>
        <authorList>
            <person name="Goeker M."/>
        </authorList>
    </citation>
    <scope>NUCLEOTIDE SEQUENCE [LARGE SCALE GENOMIC DNA]</scope>
    <source>
        <strain evidence="2 3">DSM 27563</strain>
    </source>
</reference>
<evidence type="ECO:0000313" key="3">
    <source>
        <dbReference type="Proteomes" id="UP001519306"/>
    </source>
</evidence>
<dbReference type="Pfam" id="PF13788">
    <property type="entry name" value="DUF4180"/>
    <property type="match status" value="1"/>
</dbReference>
<evidence type="ECO:0000313" key="2">
    <source>
        <dbReference type="EMBL" id="MBP2024633.1"/>
    </source>
</evidence>
<sequence length="123" mass="14752">MEKEIINIDNKVIVNIYSNSEYIYNYKSAIKFFDKIAFNNNSNNIIVNKEIFSKNFFKISNNLFNRLFKYLNRNNIKIAIIGDFSIYENEELLDYIYSINKKNLAFFLYTKEEAIYSLKKGDY</sequence>
<organism evidence="2 3">
    <name type="scientific">Peptoniphilus stercorisuis</name>
    <dbReference type="NCBI Taxonomy" id="1436965"/>
    <lineage>
        <taxon>Bacteria</taxon>
        <taxon>Bacillati</taxon>
        <taxon>Bacillota</taxon>
        <taxon>Tissierellia</taxon>
        <taxon>Tissierellales</taxon>
        <taxon>Peptoniphilaceae</taxon>
        <taxon>Peptoniphilus</taxon>
    </lineage>
</organism>
<evidence type="ECO:0000259" key="1">
    <source>
        <dbReference type="Pfam" id="PF13788"/>
    </source>
</evidence>